<dbReference type="InterPro" id="IPR027413">
    <property type="entry name" value="GROEL-like_equatorial_sf"/>
</dbReference>
<dbReference type="GO" id="GO:0042026">
    <property type="term" value="P:protein refolding"/>
    <property type="evidence" value="ECO:0007669"/>
    <property type="project" value="InterPro"/>
</dbReference>
<evidence type="ECO:0000313" key="4">
    <source>
        <dbReference type="WBParaSite" id="PEQ_0001255601-mRNA-1"/>
    </source>
</evidence>
<sequence length="43" mass="4763">MQGRNVVIEQSWGSPKITKDGVTVAKAIDFKDKYKNLGAKLVQ</sequence>
<name>A0A914SEU4_PAREQ</name>
<keyword evidence="2" id="KW-0143">Chaperone</keyword>
<proteinExistence type="inferred from homology"/>
<dbReference type="GO" id="GO:0140662">
    <property type="term" value="F:ATP-dependent protein folding chaperone"/>
    <property type="evidence" value="ECO:0007669"/>
    <property type="project" value="InterPro"/>
</dbReference>
<keyword evidence="3" id="KW-1185">Reference proteome</keyword>
<evidence type="ECO:0000256" key="2">
    <source>
        <dbReference type="ARBA" id="ARBA00023186"/>
    </source>
</evidence>
<accession>A0A914SEU4</accession>
<dbReference type="Proteomes" id="UP000887564">
    <property type="component" value="Unplaced"/>
</dbReference>
<dbReference type="InterPro" id="IPR001844">
    <property type="entry name" value="Cpn60/GroEL"/>
</dbReference>
<reference evidence="4" key="1">
    <citation type="submission" date="2022-11" db="UniProtKB">
        <authorList>
            <consortium name="WormBaseParasite"/>
        </authorList>
    </citation>
    <scope>IDENTIFICATION</scope>
</reference>
<dbReference type="AlphaFoldDB" id="A0A914SEU4"/>
<dbReference type="WBParaSite" id="PEQ_0001255601-mRNA-1">
    <property type="protein sequence ID" value="PEQ_0001255601-mRNA-1"/>
    <property type="gene ID" value="PEQ_0001255601"/>
</dbReference>
<dbReference type="Gene3D" id="1.10.560.10">
    <property type="entry name" value="GroEL-like equatorial domain"/>
    <property type="match status" value="1"/>
</dbReference>
<protein>
    <submittedName>
        <fullName evidence="4">Uncharacterized protein</fullName>
    </submittedName>
</protein>
<dbReference type="PANTHER" id="PTHR45633">
    <property type="entry name" value="60 KDA HEAT SHOCK PROTEIN, MITOCHONDRIAL"/>
    <property type="match status" value="1"/>
</dbReference>
<evidence type="ECO:0000313" key="3">
    <source>
        <dbReference type="Proteomes" id="UP000887564"/>
    </source>
</evidence>
<evidence type="ECO:0000256" key="1">
    <source>
        <dbReference type="ARBA" id="ARBA00006607"/>
    </source>
</evidence>
<dbReference type="SUPFAM" id="SSF48592">
    <property type="entry name" value="GroEL equatorial domain-like"/>
    <property type="match status" value="1"/>
</dbReference>
<organism evidence="3 4">
    <name type="scientific">Parascaris equorum</name>
    <name type="common">Equine roundworm</name>
    <dbReference type="NCBI Taxonomy" id="6256"/>
    <lineage>
        <taxon>Eukaryota</taxon>
        <taxon>Metazoa</taxon>
        <taxon>Ecdysozoa</taxon>
        <taxon>Nematoda</taxon>
        <taxon>Chromadorea</taxon>
        <taxon>Rhabditida</taxon>
        <taxon>Spirurina</taxon>
        <taxon>Ascaridomorpha</taxon>
        <taxon>Ascaridoidea</taxon>
        <taxon>Ascarididae</taxon>
        <taxon>Parascaris</taxon>
    </lineage>
</organism>
<comment type="similarity">
    <text evidence="1">Belongs to the chaperonin (HSP60) family.</text>
</comment>